<evidence type="ECO:0000259" key="3">
    <source>
        <dbReference type="PROSITE" id="PS50991"/>
    </source>
</evidence>
<evidence type="ECO:0000256" key="2">
    <source>
        <dbReference type="ARBA" id="ARBA00022679"/>
    </source>
</evidence>
<proteinExistence type="inferred from homology"/>
<dbReference type="GO" id="GO:0046912">
    <property type="term" value="F:acyltransferase activity, acyl groups converted into alkyl on transfer"/>
    <property type="evidence" value="ECO:0007669"/>
    <property type="project" value="InterPro"/>
</dbReference>
<dbReference type="AlphaFoldDB" id="A0A1I3Z2V3"/>
<accession>A0A1I3Z2V3</accession>
<keyword evidence="5" id="KW-1185">Reference proteome</keyword>
<organism evidence="4 5">
    <name type="scientific">Desulfomicrobium apsheronum</name>
    <dbReference type="NCBI Taxonomy" id="52560"/>
    <lineage>
        <taxon>Bacteria</taxon>
        <taxon>Pseudomonadati</taxon>
        <taxon>Thermodesulfobacteriota</taxon>
        <taxon>Desulfovibrionia</taxon>
        <taxon>Desulfovibrionales</taxon>
        <taxon>Desulfomicrobiaceae</taxon>
        <taxon>Desulfomicrobium</taxon>
    </lineage>
</organism>
<dbReference type="GO" id="GO:0019752">
    <property type="term" value="P:carboxylic acid metabolic process"/>
    <property type="evidence" value="ECO:0007669"/>
    <property type="project" value="InterPro"/>
</dbReference>
<dbReference type="PANTHER" id="PTHR42880:SF1">
    <property type="entry name" value="ISOPROPYLMALATE_HOMOCITRATE_CITRAMALATE SYNTHASE FAMILY PROTEIN"/>
    <property type="match status" value="1"/>
</dbReference>
<dbReference type="InterPro" id="IPR000891">
    <property type="entry name" value="PYR_CT"/>
</dbReference>
<dbReference type="SUPFAM" id="SSF51569">
    <property type="entry name" value="Aldolase"/>
    <property type="match status" value="1"/>
</dbReference>
<dbReference type="PROSITE" id="PS50991">
    <property type="entry name" value="PYR_CT"/>
    <property type="match status" value="1"/>
</dbReference>
<evidence type="ECO:0000313" key="4">
    <source>
        <dbReference type="EMBL" id="SFK38418.1"/>
    </source>
</evidence>
<protein>
    <submittedName>
        <fullName evidence="4">Homocitrate synthase NifV</fullName>
    </submittedName>
</protein>
<feature type="domain" description="Pyruvate carboxyltransferase" evidence="3">
    <location>
        <begin position="1"/>
        <end position="250"/>
    </location>
</feature>
<evidence type="ECO:0000313" key="5">
    <source>
        <dbReference type="Proteomes" id="UP000198635"/>
    </source>
</evidence>
<dbReference type="Gene3D" id="3.20.20.70">
    <property type="entry name" value="Aldolase class I"/>
    <property type="match status" value="1"/>
</dbReference>
<dbReference type="InterPro" id="IPR013785">
    <property type="entry name" value="Aldolase_TIM"/>
</dbReference>
<dbReference type="RefSeq" id="WP_092378533.1">
    <property type="nucleotide sequence ID" value="NZ_FORX01000022.1"/>
</dbReference>
<dbReference type="OrthoDB" id="9803573at2"/>
<dbReference type="STRING" id="52560.SAMN04488082_12220"/>
<dbReference type="InterPro" id="IPR054691">
    <property type="entry name" value="LeuA/HCS_post-cat"/>
</dbReference>
<comment type="similarity">
    <text evidence="1">Belongs to the alpha-IPM synthase/homocitrate synthase family.</text>
</comment>
<dbReference type="InterPro" id="IPR002034">
    <property type="entry name" value="AIPM/Hcit_synth_CS"/>
</dbReference>
<dbReference type="Pfam" id="PF00682">
    <property type="entry name" value="HMGL-like"/>
    <property type="match status" value="1"/>
</dbReference>
<sequence>MLIDTTLREGAQMFGTCIPNQIGIEIAGRIADMGVEEIEIGWMGQQGLEELVRALRHRGATCDLSVWSPCRTVDVYRAAGLGIDTINIGLPVSDLHIAERLRTDRAGLTTMLRETVGLAHSCGIRRISIGLEDVTRADQEFALSMARMARDLGAVRIRLADTLGVMTPIRIAELVRFFAAGVDMEIAIHCHNDFGMATANAITALEAGAHWADVSVLGIGERSGISALEEVAGHLRLVQGYEIYDMNLVRGLCDMVAELARIPVARNRPVSGDDIFAAESGLHVDGILKNPALFEPYDPAQTGANRILALGAKAGRGAVRTMLRQVGLEGPLHSIGSLVDTIRQRATSAGRPLSQVEVQALAKTKDCLEGGIC</sequence>
<dbReference type="Proteomes" id="UP000198635">
    <property type="component" value="Unassembled WGS sequence"/>
</dbReference>
<dbReference type="Pfam" id="PF22617">
    <property type="entry name" value="HCS_D2"/>
    <property type="match status" value="1"/>
</dbReference>
<dbReference type="EMBL" id="FORX01000022">
    <property type="protein sequence ID" value="SFK38418.1"/>
    <property type="molecule type" value="Genomic_DNA"/>
</dbReference>
<dbReference type="PROSITE" id="PS00816">
    <property type="entry name" value="AIPM_HOMOCIT_SYNTH_2"/>
    <property type="match status" value="1"/>
</dbReference>
<name>A0A1I3Z2V3_9BACT</name>
<dbReference type="Gene3D" id="1.10.238.260">
    <property type="match status" value="1"/>
</dbReference>
<keyword evidence="2" id="KW-0808">Transferase</keyword>
<gene>
    <name evidence="4" type="ORF">SAMN04488082_12220</name>
</gene>
<evidence type="ECO:0000256" key="1">
    <source>
        <dbReference type="ARBA" id="ARBA00006154"/>
    </source>
</evidence>
<dbReference type="PANTHER" id="PTHR42880">
    <property type="entry name" value="HOMOCITRATE SYNTHASE"/>
    <property type="match status" value="1"/>
</dbReference>
<reference evidence="5" key="1">
    <citation type="submission" date="2016-10" db="EMBL/GenBank/DDBJ databases">
        <authorList>
            <person name="Varghese N."/>
            <person name="Submissions S."/>
        </authorList>
    </citation>
    <scope>NUCLEOTIDE SEQUENCE [LARGE SCALE GENOMIC DNA]</scope>
    <source>
        <strain evidence="5">DSM 5918</strain>
    </source>
</reference>